<proteinExistence type="predicted"/>
<dbReference type="HOGENOM" id="CLU_070010_0_1_2"/>
<dbReference type="EMBL" id="CP000505">
    <property type="protein sequence ID" value="ABL79007.1"/>
    <property type="molecule type" value="Genomic_DNA"/>
</dbReference>
<organism evidence="1 2">
    <name type="scientific">Thermofilum pendens (strain DSM 2475 / Hrk 5)</name>
    <dbReference type="NCBI Taxonomy" id="368408"/>
    <lineage>
        <taxon>Archaea</taxon>
        <taxon>Thermoproteota</taxon>
        <taxon>Thermoprotei</taxon>
        <taxon>Thermofilales</taxon>
        <taxon>Thermofilaceae</taxon>
        <taxon>Thermofilum</taxon>
    </lineage>
</organism>
<dbReference type="GeneID" id="4601904"/>
<accession>A1S0M7</accession>
<reference evidence="2" key="1">
    <citation type="journal article" date="2008" name="J. Bacteriol.">
        <title>Genome sequence of Thermofilum pendens reveals an exceptional loss of biosynthetic pathways without genome reduction.</title>
        <authorList>
            <person name="Anderson I."/>
            <person name="Rodriguez J."/>
            <person name="Susanti D."/>
            <person name="Porat I."/>
            <person name="Reich C."/>
            <person name="Ulrich L.E."/>
            <person name="Elkins J.G."/>
            <person name="Mavromatis K."/>
            <person name="Lykidis A."/>
            <person name="Kim E."/>
            <person name="Thompson L.S."/>
            <person name="Nolan M."/>
            <person name="Land M."/>
            <person name="Copeland A."/>
            <person name="Lapidus A."/>
            <person name="Lucas S."/>
            <person name="Detter C."/>
            <person name="Zhulin I.B."/>
            <person name="Olsen G.J."/>
            <person name="Whitman W."/>
            <person name="Mukhopadhyay B."/>
            <person name="Bristow J."/>
            <person name="Kyrpides N."/>
        </authorList>
    </citation>
    <scope>NUCLEOTIDE SEQUENCE [LARGE SCALE GENOMIC DNA]</scope>
    <source>
        <strain evidence="2">DSM 2475 / Hrk 5</strain>
    </source>
</reference>
<evidence type="ECO:0000313" key="1">
    <source>
        <dbReference type="EMBL" id="ABL79007.1"/>
    </source>
</evidence>
<dbReference type="SUPFAM" id="SSF56281">
    <property type="entry name" value="Metallo-hydrolase/oxidoreductase"/>
    <property type="match status" value="1"/>
</dbReference>
<keyword evidence="2" id="KW-1185">Reference proteome</keyword>
<dbReference type="PANTHER" id="PTHR43546">
    <property type="entry name" value="UPF0173 METAL-DEPENDENT HYDROLASE MJ1163-RELATED"/>
    <property type="match status" value="1"/>
</dbReference>
<dbReference type="AlphaFoldDB" id="A1S0M7"/>
<dbReference type="EnsemblBacteria" id="ABL79007">
    <property type="protein sequence ID" value="ABL79007"/>
    <property type="gene ID" value="Tpen_1612"/>
</dbReference>
<dbReference type="InterPro" id="IPR050114">
    <property type="entry name" value="UPF0173_UPF0282_UlaG_hydrolase"/>
</dbReference>
<dbReference type="eggNOG" id="arCOG00530">
    <property type="taxonomic scope" value="Archaea"/>
</dbReference>
<evidence type="ECO:0008006" key="3">
    <source>
        <dbReference type="Google" id="ProtNLM"/>
    </source>
</evidence>
<gene>
    <name evidence="1" type="ordered locus">Tpen_1612</name>
</gene>
<dbReference type="OrthoDB" id="28313at2157"/>
<dbReference type="Proteomes" id="UP000000641">
    <property type="component" value="Chromosome"/>
</dbReference>
<dbReference type="STRING" id="368408.Tpen_1612"/>
<dbReference type="InterPro" id="IPR036866">
    <property type="entry name" value="RibonucZ/Hydroxyglut_hydro"/>
</dbReference>
<dbReference type="PANTHER" id="PTHR43546:SF8">
    <property type="entry name" value="METALLO-BETA-LACTAMASE DOMAIN-CONTAINING PROTEIN"/>
    <property type="match status" value="1"/>
</dbReference>
<dbReference type="KEGG" id="tpe:Tpen_1612"/>
<sequence length="181" mass="19451">MRLKLGEVTLLLGEGVSVGILFGGKSIGVNAGGGYAYLFYTRCGYEPQGIGGDFYSPCGGRVVKPGDALELEGFRVRVVSGYRRAEQGGGVGYVFYLGGVKVYYAGPTGLVEEIVGLRGEDIDVALLPLGEGAMTPEEASEVVRTVRPRVAVPLRAGPERWLYRFRDLSLVYTQVVVPGRR</sequence>
<name>A1S0M7_THEPD</name>
<dbReference type="RefSeq" id="WP_011753272.1">
    <property type="nucleotide sequence ID" value="NC_008698.1"/>
</dbReference>
<protein>
    <recommendedName>
        <fullName evidence="3">MBL fold metallo-hydrolase</fullName>
    </recommendedName>
</protein>
<evidence type="ECO:0000313" key="2">
    <source>
        <dbReference type="Proteomes" id="UP000000641"/>
    </source>
</evidence>
<dbReference type="Gene3D" id="3.60.15.10">
    <property type="entry name" value="Ribonuclease Z/Hydroxyacylglutathione hydrolase-like"/>
    <property type="match status" value="1"/>
</dbReference>
<dbReference type="Pfam" id="PF13483">
    <property type="entry name" value="Lactamase_B_3"/>
    <property type="match status" value="1"/>
</dbReference>